<dbReference type="InterPro" id="IPR001647">
    <property type="entry name" value="HTH_TetR"/>
</dbReference>
<dbReference type="PROSITE" id="PS01081">
    <property type="entry name" value="HTH_TETR_1"/>
    <property type="match status" value="1"/>
</dbReference>
<organism evidence="6 7">
    <name type="scientific">Virgibacillus salarius</name>
    <dbReference type="NCBI Taxonomy" id="447199"/>
    <lineage>
        <taxon>Bacteria</taxon>
        <taxon>Bacillati</taxon>
        <taxon>Bacillota</taxon>
        <taxon>Bacilli</taxon>
        <taxon>Bacillales</taxon>
        <taxon>Bacillaceae</taxon>
        <taxon>Virgibacillus</taxon>
    </lineage>
</organism>
<keyword evidence="7" id="KW-1185">Reference proteome</keyword>
<evidence type="ECO:0000313" key="7">
    <source>
        <dbReference type="Proteomes" id="UP000675284"/>
    </source>
</evidence>
<evidence type="ECO:0000256" key="2">
    <source>
        <dbReference type="ARBA" id="ARBA00023125"/>
    </source>
</evidence>
<reference evidence="6" key="1">
    <citation type="submission" date="2021-04" db="EMBL/GenBank/DDBJ databases">
        <title>Isolation and polyphasic classification of algal microorganism.</title>
        <authorList>
            <person name="Wang S."/>
        </authorList>
    </citation>
    <scope>NUCLEOTIDE SEQUENCE</scope>
    <source>
        <strain evidence="6">720a</strain>
    </source>
</reference>
<feature type="domain" description="HTH tetR-type" evidence="5">
    <location>
        <begin position="9"/>
        <end position="69"/>
    </location>
</feature>
<dbReference type="InterPro" id="IPR009057">
    <property type="entry name" value="Homeodomain-like_sf"/>
</dbReference>
<dbReference type="AlphaFoldDB" id="A0A941ICT5"/>
<evidence type="ECO:0000313" key="6">
    <source>
        <dbReference type="EMBL" id="MBR7796485.1"/>
    </source>
</evidence>
<dbReference type="PRINTS" id="PR00455">
    <property type="entry name" value="HTHTETR"/>
</dbReference>
<dbReference type="GO" id="GO:0003700">
    <property type="term" value="F:DNA-binding transcription factor activity"/>
    <property type="evidence" value="ECO:0007669"/>
    <property type="project" value="TreeGrafter"/>
</dbReference>
<evidence type="ECO:0000256" key="3">
    <source>
        <dbReference type="ARBA" id="ARBA00023163"/>
    </source>
</evidence>
<comment type="caution">
    <text evidence="6">The sequence shown here is derived from an EMBL/GenBank/DDBJ whole genome shotgun (WGS) entry which is preliminary data.</text>
</comment>
<dbReference type="InterPro" id="IPR050109">
    <property type="entry name" value="HTH-type_TetR-like_transc_reg"/>
</dbReference>
<dbReference type="EMBL" id="JAGSOT010000028">
    <property type="protein sequence ID" value="MBR7796485.1"/>
    <property type="molecule type" value="Genomic_DNA"/>
</dbReference>
<name>A0A941ICT5_9BACI</name>
<evidence type="ECO:0000256" key="1">
    <source>
        <dbReference type="ARBA" id="ARBA00023015"/>
    </source>
</evidence>
<dbReference type="Gene3D" id="1.10.357.10">
    <property type="entry name" value="Tetracycline Repressor, domain 2"/>
    <property type="match status" value="1"/>
</dbReference>
<keyword evidence="1" id="KW-0805">Transcription regulation</keyword>
<proteinExistence type="predicted"/>
<dbReference type="PROSITE" id="PS50977">
    <property type="entry name" value="HTH_TETR_2"/>
    <property type="match status" value="1"/>
</dbReference>
<dbReference type="GO" id="GO:0000976">
    <property type="term" value="F:transcription cis-regulatory region binding"/>
    <property type="evidence" value="ECO:0007669"/>
    <property type="project" value="TreeGrafter"/>
</dbReference>
<dbReference type="PANTHER" id="PTHR30055">
    <property type="entry name" value="HTH-TYPE TRANSCRIPTIONAL REGULATOR RUTR"/>
    <property type="match status" value="1"/>
</dbReference>
<dbReference type="RefSeq" id="WP_026680313.1">
    <property type="nucleotide sequence ID" value="NZ_BAAACY010000068.1"/>
</dbReference>
<dbReference type="Proteomes" id="UP000675284">
    <property type="component" value="Unassembled WGS sequence"/>
</dbReference>
<dbReference type="Pfam" id="PF21351">
    <property type="entry name" value="TetR_C_41"/>
    <property type="match status" value="1"/>
</dbReference>
<sequence length="199" mass="22743">MRRNKEEAMNTIHNLIEVGRKHFTKHGYEGASLEEIAKEANLTRGALYHHFKNKQGLFEAVLITVQKEVADQIERDARKSDDLWEQLLLGCKAFVTAAVELQNKRILLIDGPAVVGWEVWRSMDRQSSMRLLHEQLDLMQRSNCFKPVSVEAMTHSLSGALNESALWIAQMPEHEGSLDEIMKVISYFVEGFKLQYGTS</sequence>
<dbReference type="SUPFAM" id="SSF46689">
    <property type="entry name" value="Homeodomain-like"/>
    <property type="match status" value="1"/>
</dbReference>
<keyword evidence="2 4" id="KW-0238">DNA-binding</keyword>
<dbReference type="PANTHER" id="PTHR30055:SF234">
    <property type="entry name" value="HTH-TYPE TRANSCRIPTIONAL REGULATOR BETI"/>
    <property type="match status" value="1"/>
</dbReference>
<keyword evidence="3" id="KW-0804">Transcription</keyword>
<gene>
    <name evidence="6" type="ORF">KCX74_10595</name>
</gene>
<feature type="DNA-binding region" description="H-T-H motif" evidence="4">
    <location>
        <begin position="32"/>
        <end position="51"/>
    </location>
</feature>
<dbReference type="InterPro" id="IPR023772">
    <property type="entry name" value="DNA-bd_HTH_TetR-type_CS"/>
</dbReference>
<protein>
    <submittedName>
        <fullName evidence="6">TetR/AcrR family transcriptional regulator</fullName>
    </submittedName>
</protein>
<evidence type="ECO:0000259" key="5">
    <source>
        <dbReference type="PROSITE" id="PS50977"/>
    </source>
</evidence>
<evidence type="ECO:0000256" key="4">
    <source>
        <dbReference type="PROSITE-ProRule" id="PRU00335"/>
    </source>
</evidence>
<dbReference type="Pfam" id="PF00440">
    <property type="entry name" value="TetR_N"/>
    <property type="match status" value="1"/>
</dbReference>
<dbReference type="InterPro" id="IPR049484">
    <property type="entry name" value="Rv0078-like_C"/>
</dbReference>
<accession>A0A941ICT5</accession>